<feature type="transmembrane region" description="Helical" evidence="7">
    <location>
        <begin position="119"/>
        <end position="138"/>
    </location>
</feature>
<dbReference type="Pfam" id="PF00361">
    <property type="entry name" value="Proton_antipo_M"/>
    <property type="match status" value="1"/>
</dbReference>
<feature type="transmembrane region" description="Helical" evidence="7">
    <location>
        <begin position="379"/>
        <end position="401"/>
    </location>
</feature>
<evidence type="ECO:0000259" key="8">
    <source>
        <dbReference type="Pfam" id="PF00361"/>
    </source>
</evidence>
<evidence type="ECO:0000313" key="11">
    <source>
        <dbReference type="Proteomes" id="UP000267249"/>
    </source>
</evidence>
<feature type="transmembrane region" description="Helical" evidence="7">
    <location>
        <begin position="311"/>
        <end position="328"/>
    </location>
</feature>
<feature type="transmembrane region" description="Helical" evidence="7">
    <location>
        <begin position="596"/>
        <end position="616"/>
    </location>
</feature>
<dbReference type="GO" id="GO:0012505">
    <property type="term" value="C:endomembrane system"/>
    <property type="evidence" value="ECO:0007669"/>
    <property type="project" value="UniProtKB-SubCell"/>
</dbReference>
<dbReference type="PANTHER" id="PTHR42829:SF2">
    <property type="entry name" value="NADH-UBIQUINONE OXIDOREDUCTASE CHAIN 5"/>
    <property type="match status" value="1"/>
</dbReference>
<accession>A0AAN1UVE7</accession>
<dbReference type="Pfam" id="PF00662">
    <property type="entry name" value="Proton_antipo_N"/>
    <property type="match status" value="1"/>
</dbReference>
<dbReference type="GO" id="GO:0015990">
    <property type="term" value="P:electron transport coupled proton transport"/>
    <property type="evidence" value="ECO:0007669"/>
    <property type="project" value="TreeGrafter"/>
</dbReference>
<feature type="transmembrane region" description="Helical" evidence="7">
    <location>
        <begin position="144"/>
        <end position="165"/>
    </location>
</feature>
<feature type="transmembrane region" description="Helical" evidence="7">
    <location>
        <begin position="566"/>
        <end position="584"/>
    </location>
</feature>
<proteinExistence type="predicted"/>
<feature type="transmembrane region" description="Helical" evidence="7">
    <location>
        <begin position="494"/>
        <end position="514"/>
    </location>
</feature>
<dbReference type="NCBIfam" id="TIGR01960">
    <property type="entry name" value="ndhF3_CO2"/>
    <property type="match status" value="1"/>
</dbReference>
<keyword evidence="3 7" id="KW-1133">Transmembrane helix</keyword>
<dbReference type="PRINTS" id="PR01434">
    <property type="entry name" value="NADHDHGNASE5"/>
</dbReference>
<dbReference type="NCBIfam" id="NF005633">
    <property type="entry name" value="PRK07390.1"/>
    <property type="match status" value="1"/>
</dbReference>
<protein>
    <submittedName>
        <fullName evidence="10">NAD(P)H-quinone oxidoreductase subunit F</fullName>
    </submittedName>
</protein>
<feature type="transmembrane region" description="Helical" evidence="7">
    <location>
        <begin position="413"/>
        <end position="431"/>
    </location>
</feature>
<dbReference type="Gene3D" id="1.20.5.2700">
    <property type="match status" value="1"/>
</dbReference>
<feature type="domain" description="NADH-Ubiquinone oxidoreductase (complex I) chain 5 N-terminal" evidence="9">
    <location>
        <begin position="73"/>
        <end position="123"/>
    </location>
</feature>
<dbReference type="GO" id="GO:0008137">
    <property type="term" value="F:NADH dehydrogenase (ubiquinone) activity"/>
    <property type="evidence" value="ECO:0007669"/>
    <property type="project" value="InterPro"/>
</dbReference>
<dbReference type="GO" id="GO:0003954">
    <property type="term" value="F:NADH dehydrogenase activity"/>
    <property type="evidence" value="ECO:0007669"/>
    <property type="project" value="TreeGrafter"/>
</dbReference>
<keyword evidence="4 7" id="KW-0472">Membrane</keyword>
<keyword evidence="2 6" id="KW-0812">Transmembrane</keyword>
<reference evidence="10 11" key="1">
    <citation type="journal article" date="2018" name="Sci. Rep.">
        <title>Genome Features and Biochemical Characteristics of a Robust, Fast Growing and Naturally Transformable Cyanobacterium Synechococcus elongatus PCC 11801 Isolated from India.</title>
        <authorList>
            <person name="Jaiswal D."/>
            <person name="Sengupta A."/>
            <person name="Sohoni S."/>
            <person name="Sengupta S."/>
            <person name="Phadnavis A.G."/>
            <person name="Pakrasi H.B."/>
            <person name="Wangikar P.P."/>
        </authorList>
    </citation>
    <scope>NUCLEOTIDE SEQUENCE [LARGE SCALE GENOMIC DNA]</scope>
    <source>
        <strain evidence="10 11">PCC 11801</strain>
    </source>
</reference>
<feature type="transmembrane region" description="Helical" evidence="7">
    <location>
        <begin position="12"/>
        <end position="31"/>
    </location>
</feature>
<evidence type="ECO:0000313" key="10">
    <source>
        <dbReference type="EMBL" id="AZB73599.2"/>
    </source>
</evidence>
<gene>
    <name evidence="10" type="ORF">DOP62_01815</name>
</gene>
<feature type="transmembrane region" description="Helical" evidence="7">
    <location>
        <begin position="90"/>
        <end position="112"/>
    </location>
</feature>
<feature type="transmembrane region" description="Helical" evidence="7">
    <location>
        <begin position="185"/>
        <end position="203"/>
    </location>
</feature>
<dbReference type="InterPro" id="IPR010217">
    <property type="entry name" value="NU5C2"/>
</dbReference>
<feature type="domain" description="NADH:quinone oxidoreductase/Mrp antiporter transmembrane" evidence="8">
    <location>
        <begin position="139"/>
        <end position="421"/>
    </location>
</feature>
<evidence type="ECO:0000256" key="7">
    <source>
        <dbReference type="SAM" id="Phobius"/>
    </source>
</evidence>
<evidence type="ECO:0000256" key="5">
    <source>
        <dbReference type="ARBA" id="ARBA00025624"/>
    </source>
</evidence>
<dbReference type="Proteomes" id="UP000267249">
    <property type="component" value="Chromosome"/>
</dbReference>
<feature type="transmembrane region" description="Helical" evidence="7">
    <location>
        <begin position="38"/>
        <end position="58"/>
    </location>
</feature>
<evidence type="ECO:0000256" key="6">
    <source>
        <dbReference type="RuleBase" id="RU000320"/>
    </source>
</evidence>
<evidence type="ECO:0000256" key="4">
    <source>
        <dbReference type="ARBA" id="ARBA00023136"/>
    </source>
</evidence>
<sequence>MTDFLLQTSWFIPFYGLIGALLTLPWSLGIVRRTGPRPAAYFNFLLTIIALIHGGIAFRTSWNQEPLELAWHWLQAADLDLTFTIDISPLSLGAMELVTGLSCLAQLFALGYLERDWSLARFFALMGFFEAAISGIAISDSLFLSYGLLELLTLSTYLLVGFWYAQPLVVTAARDAFLTKRVGDVFLLMGVVALSSYGTGLTFSELERWSETASLPPLQATLLGLALIAGPIGKCAQFPLHLWLDEAMEGPNPASIMRNSVVVAAGAYILIKLQPVVTLSPVVSNVLIAIGILTAIGGSLVAIAQIDFKRALSHSTSAFLGLVFIAVGQQAVDVALLLLFCHAVAKALQFMSVGSIIATTSNQDMREMGGLWSRMPATTIAFIVGSLGLVACLPLGNFWTFRRWVNGFWEAPVWLPLLLIFVNLLTAINFARIFNWVFLGQPHAKTRRAPEVPWPMAVPIVSLVIVVLSLPLLLQQWQLLVTWAAPLLADGTWLNHYAMPLIAASGGIGFWIGFQIPCPPVGDIRGKLNPVQDLLAYDFYIDRVYRLTVVALVSLGSRTVSWIDRYIVDGLVNAVGFVALISGQSLRYSASGQSQFYVITILIGLATLLVLTFGLGDLWQEIQTLIQHTGTPPTL</sequence>
<feature type="transmembrane region" description="Helical" evidence="7">
    <location>
        <begin position="452"/>
        <end position="474"/>
    </location>
</feature>
<comment type="subcellular location">
    <subcellularLocation>
        <location evidence="1">Endomembrane system</location>
        <topology evidence="1">Multi-pass membrane protein</topology>
    </subcellularLocation>
    <subcellularLocation>
        <location evidence="6">Membrane</location>
        <topology evidence="6">Multi-pass membrane protein</topology>
    </subcellularLocation>
</comment>
<evidence type="ECO:0000259" key="9">
    <source>
        <dbReference type="Pfam" id="PF00662"/>
    </source>
</evidence>
<organism evidence="10 11">
    <name type="scientific">Synechococcus elongatus PCC 11801</name>
    <dbReference type="NCBI Taxonomy" id="2219813"/>
    <lineage>
        <taxon>Bacteria</taxon>
        <taxon>Bacillati</taxon>
        <taxon>Cyanobacteriota</taxon>
        <taxon>Cyanophyceae</taxon>
        <taxon>Synechococcales</taxon>
        <taxon>Synechococcaceae</taxon>
        <taxon>Synechococcus</taxon>
    </lineage>
</organism>
<feature type="transmembrane region" description="Helical" evidence="7">
    <location>
        <begin position="282"/>
        <end position="304"/>
    </location>
</feature>
<dbReference type="PANTHER" id="PTHR42829">
    <property type="entry name" value="NADH-UBIQUINONE OXIDOREDUCTASE CHAIN 5"/>
    <property type="match status" value="1"/>
</dbReference>
<dbReference type="GO" id="GO:0016020">
    <property type="term" value="C:membrane"/>
    <property type="evidence" value="ECO:0007669"/>
    <property type="project" value="UniProtKB-SubCell"/>
</dbReference>
<comment type="function">
    <text evidence="5">NDH-1 shuttles electrons from NAD(P)H, via FMN and iron-sulfur (Fe-S) centers, to quinones in the respiratory chain. The immediate electron acceptor for the enzyme in this species is believed to be plastoquinone. Couples the redox reaction to proton translocation (for every two electrons transferred, four hydrogen ions are translocated across the cytoplasmic membrane), and thus conserves the redox energy in a proton gradient.</text>
</comment>
<dbReference type="InterPro" id="IPR001516">
    <property type="entry name" value="Proton_antipo_N"/>
</dbReference>
<dbReference type="AlphaFoldDB" id="A0AAN1UVE7"/>
<evidence type="ECO:0000256" key="1">
    <source>
        <dbReference type="ARBA" id="ARBA00004127"/>
    </source>
</evidence>
<evidence type="ECO:0000256" key="2">
    <source>
        <dbReference type="ARBA" id="ARBA00022692"/>
    </source>
</evidence>
<dbReference type="GO" id="GO:0042773">
    <property type="term" value="P:ATP synthesis coupled electron transport"/>
    <property type="evidence" value="ECO:0007669"/>
    <property type="project" value="InterPro"/>
</dbReference>
<dbReference type="InterPro" id="IPR001750">
    <property type="entry name" value="ND/Mrp_TM"/>
</dbReference>
<dbReference type="RefSeq" id="WP_338429781.1">
    <property type="nucleotide sequence ID" value="NZ_CP030139.2"/>
</dbReference>
<dbReference type="InterPro" id="IPR003945">
    <property type="entry name" value="NU5C-like"/>
</dbReference>
<feature type="transmembrane region" description="Helical" evidence="7">
    <location>
        <begin position="223"/>
        <end position="244"/>
    </location>
</feature>
<evidence type="ECO:0000256" key="3">
    <source>
        <dbReference type="ARBA" id="ARBA00022989"/>
    </source>
</evidence>
<feature type="transmembrane region" description="Helical" evidence="7">
    <location>
        <begin position="256"/>
        <end position="276"/>
    </location>
</feature>
<dbReference type="EMBL" id="CP030139">
    <property type="protein sequence ID" value="AZB73599.2"/>
    <property type="molecule type" value="Genomic_DNA"/>
</dbReference>
<name>A0AAN1UVE7_SYNEL</name>